<protein>
    <recommendedName>
        <fullName evidence="1">Hemerythrin-like domain-containing protein</fullName>
    </recommendedName>
</protein>
<keyword evidence="3" id="KW-1185">Reference proteome</keyword>
<name>A0A5C8NUI0_9BURK</name>
<dbReference type="RefSeq" id="WP_147705087.1">
    <property type="nucleotide sequence ID" value="NZ_VDUY01000005.1"/>
</dbReference>
<dbReference type="AlphaFoldDB" id="A0A5C8NUI0"/>
<dbReference type="InterPro" id="IPR012312">
    <property type="entry name" value="Hemerythrin-like"/>
</dbReference>
<dbReference type="EMBL" id="VDUY01000005">
    <property type="protein sequence ID" value="TXL64837.1"/>
    <property type="molecule type" value="Genomic_DNA"/>
</dbReference>
<evidence type="ECO:0000313" key="2">
    <source>
        <dbReference type="EMBL" id="TXL64837.1"/>
    </source>
</evidence>
<reference evidence="2 3" key="1">
    <citation type="submission" date="2019-06" db="EMBL/GenBank/DDBJ databases">
        <title>Quisquiliibacterium sp. nov., isolated from a maize field.</title>
        <authorList>
            <person name="Lin S.-Y."/>
            <person name="Tsai C.-F."/>
            <person name="Young C.-C."/>
        </authorList>
    </citation>
    <scope>NUCLEOTIDE SEQUENCE [LARGE SCALE GENOMIC DNA]</scope>
    <source>
        <strain evidence="2 3">CC-CFT501</strain>
    </source>
</reference>
<dbReference type="Pfam" id="PF01814">
    <property type="entry name" value="Hemerythrin"/>
    <property type="match status" value="1"/>
</dbReference>
<dbReference type="CDD" id="cd12109">
    <property type="entry name" value="Hr_FBXL5"/>
    <property type="match status" value="1"/>
</dbReference>
<sequence length="264" mass="28925">MDQAVIEPALADAQQAGRFDLYAGVHKALRLYMTDTLARVGRADPADDDEVAGAIGQLRDLLELCDLHIEDENRFVLPALEARRPGVTERNAEEHVSHGQAISALRREAAIVERCTAADRPMAVLALYRRLALFVAENFEHMHYEETRLMPVLWAEYPDEALMGIEAAIVESIPPMLMARALHWFLPALPHPDRVGMLSGMRENAPPGAFAGALEIARERLVLRDWRRLSEALGLPSAGADGAADATVAAVAATVGGLRIAERW</sequence>
<dbReference type="OrthoDB" id="5654170at2"/>
<feature type="domain" description="Hemerythrin-like" evidence="1">
    <location>
        <begin position="24"/>
        <end position="153"/>
    </location>
</feature>
<organism evidence="2 3">
    <name type="scientific">Zeimonas arvi</name>
    <dbReference type="NCBI Taxonomy" id="2498847"/>
    <lineage>
        <taxon>Bacteria</taxon>
        <taxon>Pseudomonadati</taxon>
        <taxon>Pseudomonadota</taxon>
        <taxon>Betaproteobacteria</taxon>
        <taxon>Burkholderiales</taxon>
        <taxon>Burkholderiaceae</taxon>
        <taxon>Zeimonas</taxon>
    </lineage>
</organism>
<dbReference type="GO" id="GO:0006879">
    <property type="term" value="P:intracellular iron ion homeostasis"/>
    <property type="evidence" value="ECO:0007669"/>
    <property type="project" value="InterPro"/>
</dbReference>
<dbReference type="Proteomes" id="UP000321548">
    <property type="component" value="Unassembled WGS sequence"/>
</dbReference>
<evidence type="ECO:0000259" key="1">
    <source>
        <dbReference type="Pfam" id="PF01814"/>
    </source>
</evidence>
<dbReference type="Gene3D" id="1.20.120.520">
    <property type="entry name" value="nmb1532 protein domain like"/>
    <property type="match status" value="1"/>
</dbReference>
<evidence type="ECO:0000313" key="3">
    <source>
        <dbReference type="Proteomes" id="UP000321548"/>
    </source>
</evidence>
<accession>A0A5C8NUI0</accession>
<comment type="caution">
    <text evidence="2">The sequence shown here is derived from an EMBL/GenBank/DDBJ whole genome shotgun (WGS) entry which is preliminary data.</text>
</comment>
<proteinExistence type="predicted"/>
<gene>
    <name evidence="2" type="ORF">FHP08_13985</name>
</gene>
<dbReference type="InterPro" id="IPR045808">
    <property type="entry name" value="Hr_FBXL5"/>
</dbReference>